<dbReference type="AlphaFoldDB" id="A0A150KI19"/>
<sequence>MAIFSIKRKTGVLTVGVPPCLREGHLYIGKTRRPLLEEVFEFCLK</sequence>
<organism evidence="1 2">
    <name type="scientific">Heyndrickxia coagulans</name>
    <name type="common">Weizmannia coagulans</name>
    <dbReference type="NCBI Taxonomy" id="1398"/>
    <lineage>
        <taxon>Bacteria</taxon>
        <taxon>Bacillati</taxon>
        <taxon>Bacillota</taxon>
        <taxon>Bacilli</taxon>
        <taxon>Bacillales</taxon>
        <taxon>Bacillaceae</taxon>
        <taxon>Heyndrickxia</taxon>
    </lineage>
</organism>
<evidence type="ECO:0000313" key="2">
    <source>
        <dbReference type="Proteomes" id="UP000075304"/>
    </source>
</evidence>
<proteinExistence type="predicted"/>
<accession>A0A150KI19</accession>
<dbReference type="PATRIC" id="fig|1398.25.peg.1636"/>
<reference evidence="1 2" key="1">
    <citation type="submission" date="2016-01" db="EMBL/GenBank/DDBJ databases">
        <title>Genome Sequences of Twelve Sporeforming Bacillus Species Isolated from Foods.</title>
        <authorList>
            <person name="Berendsen E.M."/>
            <person name="Wells-Bennik M.H."/>
            <person name="Krawcyk A.O."/>
            <person name="De Jong A."/>
            <person name="Holsappel S."/>
            <person name="Eijlander R.T."/>
            <person name="Kuipers O.P."/>
        </authorList>
    </citation>
    <scope>NUCLEOTIDE SEQUENCE [LARGE SCALE GENOMIC DNA]</scope>
    <source>
        <strain evidence="1 2">B4099</strain>
    </source>
</reference>
<dbReference type="EMBL" id="LQYI01000022">
    <property type="protein sequence ID" value="KYC71936.1"/>
    <property type="molecule type" value="Genomic_DNA"/>
</dbReference>
<dbReference type="Proteomes" id="UP000075304">
    <property type="component" value="Unassembled WGS sequence"/>
</dbReference>
<gene>
    <name evidence="1" type="ORF">B4099_0637</name>
</gene>
<comment type="caution">
    <text evidence="1">The sequence shown here is derived from an EMBL/GenBank/DDBJ whole genome shotgun (WGS) entry which is preliminary data.</text>
</comment>
<protein>
    <submittedName>
        <fullName evidence="1">Uncharacterized protein</fullName>
    </submittedName>
</protein>
<evidence type="ECO:0000313" key="1">
    <source>
        <dbReference type="EMBL" id="KYC71936.1"/>
    </source>
</evidence>
<name>A0A150KI19_HEYCO</name>